<evidence type="ECO:0000313" key="3">
    <source>
        <dbReference type="Proteomes" id="UP000314294"/>
    </source>
</evidence>
<proteinExistence type="predicted"/>
<reference evidence="2 3" key="1">
    <citation type="submission" date="2019-03" db="EMBL/GenBank/DDBJ databases">
        <title>First draft genome of Liparis tanakae, snailfish: a comprehensive survey of snailfish specific genes.</title>
        <authorList>
            <person name="Kim W."/>
            <person name="Song I."/>
            <person name="Jeong J.-H."/>
            <person name="Kim D."/>
            <person name="Kim S."/>
            <person name="Ryu S."/>
            <person name="Song J.Y."/>
            <person name="Lee S.K."/>
        </authorList>
    </citation>
    <scope>NUCLEOTIDE SEQUENCE [LARGE SCALE GENOMIC DNA]</scope>
    <source>
        <tissue evidence="2">Muscle</tissue>
    </source>
</reference>
<gene>
    <name evidence="2" type="ORF">EYF80_043338</name>
</gene>
<keyword evidence="3" id="KW-1185">Reference proteome</keyword>
<protein>
    <submittedName>
        <fullName evidence="2">Uncharacterized protein</fullName>
    </submittedName>
</protein>
<evidence type="ECO:0000256" key="1">
    <source>
        <dbReference type="SAM" id="MobiDB-lite"/>
    </source>
</evidence>
<feature type="compositionally biased region" description="Polar residues" evidence="1">
    <location>
        <begin position="1"/>
        <end position="15"/>
    </location>
</feature>
<dbReference type="Proteomes" id="UP000314294">
    <property type="component" value="Unassembled WGS sequence"/>
</dbReference>
<comment type="caution">
    <text evidence="2">The sequence shown here is derived from an EMBL/GenBank/DDBJ whole genome shotgun (WGS) entry which is preliminary data.</text>
</comment>
<evidence type="ECO:0000313" key="2">
    <source>
        <dbReference type="EMBL" id="TNN46480.1"/>
    </source>
</evidence>
<dbReference type="AlphaFoldDB" id="A0A4Z2G003"/>
<name>A0A4Z2G003_9TELE</name>
<feature type="region of interest" description="Disordered" evidence="1">
    <location>
        <begin position="1"/>
        <end position="20"/>
    </location>
</feature>
<organism evidence="2 3">
    <name type="scientific">Liparis tanakae</name>
    <name type="common">Tanaka's snailfish</name>
    <dbReference type="NCBI Taxonomy" id="230148"/>
    <lineage>
        <taxon>Eukaryota</taxon>
        <taxon>Metazoa</taxon>
        <taxon>Chordata</taxon>
        <taxon>Craniata</taxon>
        <taxon>Vertebrata</taxon>
        <taxon>Euteleostomi</taxon>
        <taxon>Actinopterygii</taxon>
        <taxon>Neopterygii</taxon>
        <taxon>Teleostei</taxon>
        <taxon>Neoteleostei</taxon>
        <taxon>Acanthomorphata</taxon>
        <taxon>Eupercaria</taxon>
        <taxon>Perciformes</taxon>
        <taxon>Cottioidei</taxon>
        <taxon>Cottales</taxon>
        <taxon>Liparidae</taxon>
        <taxon>Liparis</taxon>
    </lineage>
</organism>
<dbReference type="EMBL" id="SRLO01000787">
    <property type="protein sequence ID" value="TNN46480.1"/>
    <property type="molecule type" value="Genomic_DNA"/>
</dbReference>
<sequence>MVAVRSSGSPSTSRHMQLRLAPVGPDEESRVILGVRPLSAAPLDCSALLFPPWLASSSRGGRAFLFVLS</sequence>
<accession>A0A4Z2G003</accession>